<evidence type="ECO:0000313" key="2">
    <source>
        <dbReference type="EMBL" id="RZC49438.1"/>
    </source>
</evidence>
<dbReference type="AlphaFoldDB" id="A0A4Y7IPL9"/>
<reference evidence="2 3" key="1">
    <citation type="journal article" date="2018" name="Science">
        <title>The opium poppy genome and morphinan production.</title>
        <authorList>
            <person name="Guo L."/>
            <person name="Winzer T."/>
            <person name="Yang X."/>
            <person name="Li Y."/>
            <person name="Ning Z."/>
            <person name="He Z."/>
            <person name="Teodor R."/>
            <person name="Lu Y."/>
            <person name="Bowser T.A."/>
            <person name="Graham I.A."/>
            <person name="Ye K."/>
        </authorList>
    </citation>
    <scope>NUCLEOTIDE SEQUENCE [LARGE SCALE GENOMIC DNA]</scope>
    <source>
        <strain evidence="3">cv. HN1</strain>
        <tissue evidence="2">Leaves</tissue>
    </source>
</reference>
<protein>
    <recommendedName>
        <fullName evidence="1">F-box associated beta-propeller type 3 domain-containing protein</fullName>
    </recommendedName>
</protein>
<evidence type="ECO:0000259" key="1">
    <source>
        <dbReference type="Pfam" id="PF08268"/>
    </source>
</evidence>
<dbReference type="Pfam" id="PF08268">
    <property type="entry name" value="FBA_3"/>
    <property type="match status" value="1"/>
</dbReference>
<dbReference type="Proteomes" id="UP000316621">
    <property type="component" value="Chromosome 2"/>
</dbReference>
<dbReference type="InterPro" id="IPR052361">
    <property type="entry name" value="F-box_domain"/>
</dbReference>
<proteinExistence type="predicted"/>
<name>A0A4Y7IPL9_PAPSO</name>
<organism evidence="2 3">
    <name type="scientific">Papaver somniferum</name>
    <name type="common">Opium poppy</name>
    <dbReference type="NCBI Taxonomy" id="3469"/>
    <lineage>
        <taxon>Eukaryota</taxon>
        <taxon>Viridiplantae</taxon>
        <taxon>Streptophyta</taxon>
        <taxon>Embryophyta</taxon>
        <taxon>Tracheophyta</taxon>
        <taxon>Spermatophyta</taxon>
        <taxon>Magnoliopsida</taxon>
        <taxon>Ranunculales</taxon>
        <taxon>Papaveraceae</taxon>
        <taxon>Papaveroideae</taxon>
        <taxon>Papaver</taxon>
    </lineage>
</organism>
<gene>
    <name evidence="2" type="ORF">C5167_017863</name>
</gene>
<dbReference type="NCBIfam" id="TIGR01640">
    <property type="entry name" value="F_box_assoc_1"/>
    <property type="match status" value="1"/>
</dbReference>
<dbReference type="PANTHER" id="PTHR31790:SF526">
    <property type="entry name" value="OS12G0618150 PROTEIN"/>
    <property type="match status" value="1"/>
</dbReference>
<dbReference type="PANTHER" id="PTHR31790">
    <property type="entry name" value="OS02G0783600 PROTEIN"/>
    <property type="match status" value="1"/>
</dbReference>
<keyword evidence="3" id="KW-1185">Reference proteome</keyword>
<evidence type="ECO:0000313" key="3">
    <source>
        <dbReference type="Proteomes" id="UP000316621"/>
    </source>
</evidence>
<dbReference type="InterPro" id="IPR017451">
    <property type="entry name" value="F-box-assoc_interact_dom"/>
</dbReference>
<accession>A0A4Y7IPL9</accession>
<dbReference type="Gramene" id="RZC49438">
    <property type="protein sequence ID" value="RZC49438"/>
    <property type="gene ID" value="C5167_017863"/>
</dbReference>
<feature type="domain" description="F-box associated beta-propeller type 3" evidence="1">
    <location>
        <begin position="25"/>
        <end position="170"/>
    </location>
</feature>
<dbReference type="InterPro" id="IPR013187">
    <property type="entry name" value="F-box-assoc_dom_typ3"/>
</dbReference>
<sequence>MGYMLYYGENDNQPNKKLRRLNQPSFCLSILGSVNGLICFSDSEIVSYIHQPIYISNPITREYMKFPKLELTGEKKVDSMVCGFGYLPSTDKYKIVRIYYIKNQPLGQVQVYIHLGLAVGETLYSLRQISFPFHCSPFGAFANGALHWLNDEQKILSFDLADEKLYLCRAVPHINSFVSLKALGEKCRSRKRYAVNPSPTEYFITQKTKDNGEFDGSEIILQAAYVSKA</sequence>
<dbReference type="EMBL" id="CM010716">
    <property type="protein sequence ID" value="RZC49438.1"/>
    <property type="molecule type" value="Genomic_DNA"/>
</dbReference>